<gene>
    <name evidence="8" type="ORF">OMW55_13560</name>
</gene>
<evidence type="ECO:0000256" key="4">
    <source>
        <dbReference type="ARBA" id="ARBA00024746"/>
    </source>
</evidence>
<evidence type="ECO:0000313" key="8">
    <source>
        <dbReference type="EMBL" id="MCW3798837.1"/>
    </source>
</evidence>
<evidence type="ECO:0000259" key="6">
    <source>
        <dbReference type="Pfam" id="PF13860"/>
    </source>
</evidence>
<sequence length="227" mass="23615">MTVSTTIATTAASTAPTKGASLTGADAADQFNMFLKLLTTQMQNQDPLDPMDTSQYTQQLAQYSQIEQSIQQTGLLKDVLARMSSADMTDAAGLIGRTVEFDSKVAALSDGSAARWNWMLPQAPGSVTAEIRDSSGKLVATPTISATGTSGAYSWDGKLPDGSRAPAGAYVLKLTAKDNSGNALSPTTHSLGTVQEVVQRDGELWLGLGGAVSLPLSDLSRISATQG</sequence>
<reference evidence="8 9" key="1">
    <citation type="submission" date="2022-10" db="EMBL/GenBank/DDBJ databases">
        <title>Sphingomonas sp.</title>
        <authorList>
            <person name="Jin C."/>
        </authorList>
    </citation>
    <scope>NUCLEOTIDE SEQUENCE [LARGE SCALE GENOMIC DNA]</scope>
    <source>
        <strain evidence="8 9">BN140010</strain>
    </source>
</reference>
<comment type="function">
    <text evidence="4 5">Required for flagellar hook formation. May act as a scaffolding protein.</text>
</comment>
<comment type="caution">
    <text evidence="8">The sequence shown here is derived from an EMBL/GenBank/DDBJ whole genome shotgun (WGS) entry which is preliminary data.</text>
</comment>
<dbReference type="InterPro" id="IPR025963">
    <property type="entry name" value="FLgD_Tudor"/>
</dbReference>
<dbReference type="Proteomes" id="UP001526246">
    <property type="component" value="Unassembled WGS sequence"/>
</dbReference>
<feature type="domain" description="FlgD/Vpr Ig-like" evidence="6">
    <location>
        <begin position="110"/>
        <end position="179"/>
    </location>
</feature>
<protein>
    <recommendedName>
        <fullName evidence="2 5">Basal-body rod modification protein FlgD</fullName>
    </recommendedName>
</protein>
<dbReference type="EMBL" id="JAPDOB010000002">
    <property type="protein sequence ID" value="MCW3798837.1"/>
    <property type="molecule type" value="Genomic_DNA"/>
</dbReference>
<proteinExistence type="inferred from homology"/>
<dbReference type="Gene3D" id="2.30.30.910">
    <property type="match status" value="1"/>
</dbReference>
<evidence type="ECO:0000256" key="1">
    <source>
        <dbReference type="ARBA" id="ARBA00010577"/>
    </source>
</evidence>
<evidence type="ECO:0000256" key="5">
    <source>
        <dbReference type="RuleBase" id="RU362076"/>
    </source>
</evidence>
<evidence type="ECO:0000313" key="9">
    <source>
        <dbReference type="Proteomes" id="UP001526246"/>
    </source>
</evidence>
<dbReference type="InterPro" id="IPR025965">
    <property type="entry name" value="FlgD/Vpr_Ig-like"/>
</dbReference>
<evidence type="ECO:0000256" key="2">
    <source>
        <dbReference type="ARBA" id="ARBA00016013"/>
    </source>
</evidence>
<dbReference type="Pfam" id="PF03963">
    <property type="entry name" value="FlgD"/>
    <property type="match status" value="1"/>
</dbReference>
<feature type="domain" description="FlgD Tudor-like" evidence="7">
    <location>
        <begin position="88"/>
        <end position="218"/>
    </location>
</feature>
<keyword evidence="8" id="KW-0282">Flagellum</keyword>
<dbReference type="RefSeq" id="WP_264883893.1">
    <property type="nucleotide sequence ID" value="NZ_JAPDOB010000002.1"/>
</dbReference>
<dbReference type="InterPro" id="IPR005648">
    <property type="entry name" value="FlgD"/>
</dbReference>
<keyword evidence="3 5" id="KW-1005">Bacterial flagellum biogenesis</keyword>
<accession>A0ABT3JIF8</accession>
<keyword evidence="9" id="KW-1185">Reference proteome</keyword>
<dbReference type="Pfam" id="PF13860">
    <property type="entry name" value="FlgD_ig"/>
    <property type="match status" value="1"/>
</dbReference>
<organism evidence="8 9">
    <name type="scientific">Sphingomonas arvum</name>
    <dbReference type="NCBI Taxonomy" id="2992113"/>
    <lineage>
        <taxon>Bacteria</taxon>
        <taxon>Pseudomonadati</taxon>
        <taxon>Pseudomonadota</taxon>
        <taxon>Alphaproteobacteria</taxon>
        <taxon>Sphingomonadales</taxon>
        <taxon>Sphingomonadaceae</taxon>
        <taxon>Sphingomonas</taxon>
    </lineage>
</organism>
<evidence type="ECO:0000259" key="7">
    <source>
        <dbReference type="Pfam" id="PF13861"/>
    </source>
</evidence>
<name>A0ABT3JIF8_9SPHN</name>
<comment type="similarity">
    <text evidence="1 5">Belongs to the FlgD family.</text>
</comment>
<keyword evidence="8" id="KW-0969">Cilium</keyword>
<dbReference type="Pfam" id="PF13861">
    <property type="entry name" value="FLgD_tudor"/>
    <property type="match status" value="1"/>
</dbReference>
<keyword evidence="8" id="KW-0966">Cell projection</keyword>
<evidence type="ECO:0000256" key="3">
    <source>
        <dbReference type="ARBA" id="ARBA00022795"/>
    </source>
</evidence>
<dbReference type="Gene3D" id="2.60.40.4070">
    <property type="match status" value="1"/>
</dbReference>